<keyword evidence="1 2" id="KW-0238">DNA-binding</keyword>
<dbReference type="GO" id="GO:0003677">
    <property type="term" value="F:DNA binding"/>
    <property type="evidence" value="ECO:0007669"/>
    <property type="project" value="UniProtKB-UniRule"/>
</dbReference>
<protein>
    <submittedName>
        <fullName evidence="4">Transcriptional regulator, TetR family</fullName>
    </submittedName>
</protein>
<dbReference type="PANTHER" id="PTHR43479">
    <property type="entry name" value="ACREF/ENVCD OPERON REPRESSOR-RELATED"/>
    <property type="match status" value="1"/>
</dbReference>
<proteinExistence type="predicted"/>
<dbReference type="SUPFAM" id="SSF46689">
    <property type="entry name" value="Homeodomain-like"/>
    <property type="match status" value="1"/>
</dbReference>
<dbReference type="PANTHER" id="PTHR43479:SF11">
    <property type="entry name" value="ACREF_ENVCD OPERON REPRESSOR-RELATED"/>
    <property type="match status" value="1"/>
</dbReference>
<dbReference type="EMBL" id="CP014332">
    <property type="protein sequence ID" value="APS40930.1"/>
    <property type="molecule type" value="Genomic_DNA"/>
</dbReference>
<evidence type="ECO:0000313" key="4">
    <source>
        <dbReference type="EMBL" id="APS40930.1"/>
    </source>
</evidence>
<dbReference type="PRINTS" id="PR00455">
    <property type="entry name" value="HTHTETR"/>
</dbReference>
<dbReference type="InterPro" id="IPR001647">
    <property type="entry name" value="HTH_TetR"/>
</dbReference>
<dbReference type="KEGG" id="wjo:FOL01_0071"/>
<reference evidence="4 5" key="1">
    <citation type="submission" date="2016-02" db="EMBL/GenBank/DDBJ databases">
        <title>Complete Genome Sequence of Weissella jogaejeotgali FOL01.</title>
        <authorList>
            <person name="Lee J.-H."/>
            <person name="Ku H.-J."/>
        </authorList>
    </citation>
    <scope>NUCLEOTIDE SEQUENCE [LARGE SCALE GENOMIC DNA]</scope>
    <source>
        <strain evidence="4 5">FOL01</strain>
    </source>
</reference>
<dbReference type="Proteomes" id="UP000185473">
    <property type="component" value="Chromosome"/>
</dbReference>
<dbReference type="Pfam" id="PF00440">
    <property type="entry name" value="TetR_N"/>
    <property type="match status" value="1"/>
</dbReference>
<evidence type="ECO:0000256" key="1">
    <source>
        <dbReference type="ARBA" id="ARBA00023125"/>
    </source>
</evidence>
<evidence type="ECO:0000313" key="5">
    <source>
        <dbReference type="Proteomes" id="UP000185473"/>
    </source>
</evidence>
<dbReference type="InterPro" id="IPR009057">
    <property type="entry name" value="Homeodomain-like_sf"/>
</dbReference>
<dbReference type="SUPFAM" id="SSF48498">
    <property type="entry name" value="Tetracyclin repressor-like, C-terminal domain"/>
    <property type="match status" value="1"/>
</dbReference>
<dbReference type="AlphaFoldDB" id="A0A1L6R8U7"/>
<keyword evidence="5" id="KW-1185">Reference proteome</keyword>
<accession>A0A1L6R8U7</accession>
<evidence type="ECO:0000256" key="2">
    <source>
        <dbReference type="PROSITE-ProRule" id="PRU00335"/>
    </source>
</evidence>
<evidence type="ECO:0000259" key="3">
    <source>
        <dbReference type="PROSITE" id="PS50977"/>
    </source>
</evidence>
<dbReference type="InterPro" id="IPR023772">
    <property type="entry name" value="DNA-bd_HTH_TetR-type_CS"/>
</dbReference>
<dbReference type="PROSITE" id="PS01081">
    <property type="entry name" value="HTH_TETR_1"/>
    <property type="match status" value="1"/>
</dbReference>
<name>A0A1L6R8U7_9LACO</name>
<dbReference type="InterPro" id="IPR050624">
    <property type="entry name" value="HTH-type_Tx_Regulator"/>
</dbReference>
<organism evidence="4 5">
    <name type="scientific">Weissella jogaejeotgali</name>
    <dbReference type="NCBI Taxonomy" id="1631871"/>
    <lineage>
        <taxon>Bacteria</taxon>
        <taxon>Bacillati</taxon>
        <taxon>Bacillota</taxon>
        <taxon>Bacilli</taxon>
        <taxon>Lactobacillales</taxon>
        <taxon>Lactobacillaceae</taxon>
        <taxon>Weissella</taxon>
    </lineage>
</organism>
<feature type="DNA-binding region" description="H-T-H motif" evidence="2">
    <location>
        <begin position="25"/>
        <end position="44"/>
    </location>
</feature>
<sequence length="191" mass="21848">MNSKKEQLLSAAIKTFACTGYAASTVPEIAKLAHVSIGTLYHYFDSKQDLLNEALQLILKHVNDNLASIIHSDRETEVLFNDLLGFGFQFIQEDITTIHFLYENIYNDKLYQPSITLREQTVDLLNEFFKNGEKQNVFKTSDIHAQLAISVGSLFMMCNFYWISQNFSSDNAPNQQSLEDLKTQIWHGLTI</sequence>
<dbReference type="STRING" id="1631871.FOL01_0071"/>
<dbReference type="PROSITE" id="PS50977">
    <property type="entry name" value="HTH_TETR_2"/>
    <property type="match status" value="1"/>
</dbReference>
<dbReference type="Gene3D" id="1.10.357.10">
    <property type="entry name" value="Tetracycline Repressor, domain 2"/>
    <property type="match status" value="1"/>
</dbReference>
<dbReference type="RefSeq" id="WP_075268792.1">
    <property type="nucleotide sequence ID" value="NZ_CP014332.1"/>
</dbReference>
<gene>
    <name evidence="4" type="ORF">FOL01_0071</name>
</gene>
<dbReference type="InterPro" id="IPR036271">
    <property type="entry name" value="Tet_transcr_reg_TetR-rel_C_sf"/>
</dbReference>
<feature type="domain" description="HTH tetR-type" evidence="3">
    <location>
        <begin position="2"/>
        <end position="62"/>
    </location>
</feature>